<evidence type="ECO:0000313" key="3">
    <source>
        <dbReference type="EMBL" id="KAA9381603.1"/>
    </source>
</evidence>
<dbReference type="Proteomes" id="UP000327011">
    <property type="component" value="Unassembled WGS sequence"/>
</dbReference>
<feature type="transmembrane region" description="Helical" evidence="2">
    <location>
        <begin position="403"/>
        <end position="425"/>
    </location>
</feature>
<dbReference type="CDD" id="cd04186">
    <property type="entry name" value="GT_2_like_c"/>
    <property type="match status" value="1"/>
</dbReference>
<dbReference type="EMBL" id="VYTZ01000001">
    <property type="protein sequence ID" value="KAA9381603.1"/>
    <property type="molecule type" value="Genomic_DNA"/>
</dbReference>
<dbReference type="SUPFAM" id="SSF53448">
    <property type="entry name" value="Nucleotide-diphospho-sugar transferases"/>
    <property type="match status" value="1"/>
</dbReference>
<evidence type="ECO:0000313" key="4">
    <source>
        <dbReference type="Proteomes" id="UP000327011"/>
    </source>
</evidence>
<keyword evidence="3" id="KW-0808">Transferase</keyword>
<feature type="transmembrane region" description="Helical" evidence="2">
    <location>
        <begin position="460"/>
        <end position="480"/>
    </location>
</feature>
<feature type="transmembrane region" description="Helical" evidence="2">
    <location>
        <begin position="516"/>
        <end position="534"/>
    </location>
</feature>
<dbReference type="RefSeq" id="WP_150930432.1">
    <property type="nucleotide sequence ID" value="NZ_VYTZ01000001.1"/>
</dbReference>
<protein>
    <submittedName>
        <fullName evidence="3">Glycosyltransferase family 2 protein</fullName>
    </submittedName>
</protein>
<dbReference type="InterPro" id="IPR050834">
    <property type="entry name" value="Glycosyltransf_2"/>
</dbReference>
<keyword evidence="2" id="KW-0472">Membrane</keyword>
<reference evidence="3 4" key="1">
    <citation type="submission" date="2019-09" db="EMBL/GenBank/DDBJ databases">
        <title>Screening of Novel Bioactive Compounds from Soil-Associated.</title>
        <authorList>
            <person name="Gong X."/>
        </authorList>
    </citation>
    <scope>NUCLEOTIDE SEQUENCE [LARGE SCALE GENOMIC DNA]</scope>
    <source>
        <strain evidence="3 4">Gxj-6</strain>
    </source>
</reference>
<feature type="transmembrane region" description="Helical" evidence="2">
    <location>
        <begin position="431"/>
        <end position="453"/>
    </location>
</feature>
<dbReference type="AlphaFoldDB" id="A0A5J5KBE6"/>
<feature type="region of interest" description="Disordered" evidence="1">
    <location>
        <begin position="928"/>
        <end position="998"/>
    </location>
</feature>
<feature type="transmembrane region" description="Helical" evidence="2">
    <location>
        <begin position="377"/>
        <end position="396"/>
    </location>
</feature>
<feature type="transmembrane region" description="Helical" evidence="2">
    <location>
        <begin position="492"/>
        <end position="509"/>
    </location>
</feature>
<dbReference type="Pfam" id="PF13641">
    <property type="entry name" value="Glyco_tranf_2_3"/>
    <property type="match status" value="1"/>
</dbReference>
<keyword evidence="4" id="KW-1185">Reference proteome</keyword>
<gene>
    <name evidence="3" type="ORF">F5972_01865</name>
</gene>
<evidence type="ECO:0000256" key="2">
    <source>
        <dbReference type="SAM" id="Phobius"/>
    </source>
</evidence>
<dbReference type="Gene3D" id="3.90.550.10">
    <property type="entry name" value="Spore Coat Polysaccharide Biosynthesis Protein SpsA, Chain A"/>
    <property type="match status" value="1"/>
</dbReference>
<feature type="transmembrane region" description="Helical" evidence="2">
    <location>
        <begin position="665"/>
        <end position="687"/>
    </location>
</feature>
<keyword evidence="2" id="KW-1133">Transmembrane helix</keyword>
<feature type="transmembrane region" description="Helical" evidence="2">
    <location>
        <begin position="638"/>
        <end position="658"/>
    </location>
</feature>
<dbReference type="PANTHER" id="PTHR43685">
    <property type="entry name" value="GLYCOSYLTRANSFERASE"/>
    <property type="match status" value="1"/>
</dbReference>
<feature type="transmembrane region" description="Helical" evidence="2">
    <location>
        <begin position="707"/>
        <end position="727"/>
    </location>
</feature>
<feature type="transmembrane region" description="Helical" evidence="2">
    <location>
        <begin position="582"/>
        <end position="602"/>
    </location>
</feature>
<organism evidence="3 4">
    <name type="scientific">Microbispora cellulosiformans</name>
    <dbReference type="NCBI Taxonomy" id="2614688"/>
    <lineage>
        <taxon>Bacteria</taxon>
        <taxon>Bacillati</taxon>
        <taxon>Actinomycetota</taxon>
        <taxon>Actinomycetes</taxon>
        <taxon>Streptosporangiales</taxon>
        <taxon>Streptosporangiaceae</taxon>
        <taxon>Microbispora</taxon>
    </lineage>
</organism>
<keyword evidence="2" id="KW-0812">Transmembrane</keyword>
<feature type="transmembrane region" description="Helical" evidence="2">
    <location>
        <begin position="739"/>
        <end position="761"/>
    </location>
</feature>
<accession>A0A5J5KBE6</accession>
<comment type="caution">
    <text evidence="3">The sequence shown here is derived from an EMBL/GenBank/DDBJ whole genome shotgun (WGS) entry which is preliminary data.</text>
</comment>
<feature type="compositionally biased region" description="Basic and acidic residues" evidence="1">
    <location>
        <begin position="944"/>
        <end position="998"/>
    </location>
</feature>
<dbReference type="InterPro" id="IPR029044">
    <property type="entry name" value="Nucleotide-diphossugar_trans"/>
</dbReference>
<feature type="transmembrane region" description="Helical" evidence="2">
    <location>
        <begin position="540"/>
        <end position="570"/>
    </location>
</feature>
<proteinExistence type="predicted"/>
<evidence type="ECO:0000256" key="1">
    <source>
        <dbReference type="SAM" id="MobiDB-lite"/>
    </source>
</evidence>
<sequence length="998" mass="104985">MHSVTAIVVAHDGARWLKETLAALPRQTRPLDRVVGVDNGSRDGSAKLLTEAFGSHNVLTMPRSTGFGEAVHEVLRRLPPAPGQEWVWLLHDDCAPDAGALQALLWAADHDPKAAILGPKLRDWLDRRVLLEMGVTVSRSGRRDTGLEPREYDQGQHDEIADVLSVSTAGMLIRRDVWDELSGLDTSLPLFRDDLDLCWRARAAGHRVLNVSDAVAWHAEASARRRRRISTSEEHPRRLDRRNGLFVLMANLPFGAFARSVLRNVFGSALRALLFLLAKQPANALDEVAALGSVLGRPWRLLRARKARRNGRKQSWPAIRRKLTPPGAALRRLADMVQGFLAGTGPVDSAGRHHAAADPGEEDGDELLTDSGGVQRLLSSPGVVLCLILAVITVAAERTLLPGGLLGGGALVPVTGSAADLWRLYVEDYHAAGLGSGTWAPPYVAVLAGLSALALGKTWLVVGVLLLGCVPLAGFSAYAATKRMIPYTPARVWLAATYALLPVTTGAVAGGRLGTAIVIVLLPVYAALAIRVMAGSSRAAWGFGLLLAVGTAFVPLVYVLVAILGGLAAVSFGGIRRGVTRSIAIGLGTPVVLLFPWLVQIAQEPGRILLESGLHDPRLSDPRLAAESLLMLSPGGPGVPPVWATAGLVAVALAALLLRRHQMVVAIGWGVMLFGLLVAIVVSRITVHVGGALGEATGGAVPVWPGVPLAFAATGLLVAAAHPAHRITEFRAARGLRRLGAMLIVVVAFATPLAAAGLWVVRGADGPLRHDVADPVPLLAAVESAPGEGTLLLRARDGEVGYTLLRGRGPLIGESDLEPPGEASARFGAAVAGLASGRGGEYARTLASSGVRFVSVPAPVDPALQRALDSEPALARRSLSEAGGLWRMSGQVTMPPPAVSGSALHRGWLWAQGALLVLVLVLASPGARTTDPADGDYTDSPAEEGPRGRRRARDDKGRNDKGRDGRARGDRGREGGGRGRGGEDRGGDDRGREETVPA</sequence>
<name>A0A5J5KBE6_9ACTN</name>
<dbReference type="GO" id="GO:0016740">
    <property type="term" value="F:transferase activity"/>
    <property type="evidence" value="ECO:0007669"/>
    <property type="project" value="UniProtKB-KW"/>
</dbReference>
<dbReference type="PANTHER" id="PTHR43685:SF3">
    <property type="entry name" value="SLR2126 PROTEIN"/>
    <property type="match status" value="1"/>
</dbReference>